<dbReference type="PANTHER" id="PTHR43475:SF1">
    <property type="entry name" value="METHYLTHIORIBOSE-1-PHOSPHATE ISOMERASE"/>
    <property type="match status" value="1"/>
</dbReference>
<keyword evidence="9 11" id="KW-0413">Isomerase</keyword>
<dbReference type="GO" id="GO:0046523">
    <property type="term" value="F:S-methyl-5-thioribose-1-phosphate isomerase activity"/>
    <property type="evidence" value="ECO:0007669"/>
    <property type="project" value="UniProtKB-EC"/>
</dbReference>
<evidence type="ECO:0000256" key="3">
    <source>
        <dbReference type="ARBA" id="ARBA00004659"/>
    </source>
</evidence>
<feature type="region of interest" description="Disordered" evidence="12">
    <location>
        <begin position="337"/>
        <end position="382"/>
    </location>
</feature>
<dbReference type="NCBIfam" id="NF002636">
    <property type="entry name" value="PRK02304.1-5"/>
    <property type="match status" value="1"/>
</dbReference>
<evidence type="ECO:0000256" key="7">
    <source>
        <dbReference type="ARBA" id="ARBA00022679"/>
    </source>
</evidence>
<comment type="similarity">
    <text evidence="11">Belongs to the EIF-2B alpha/beta/delta subunits family. MtnA subfamily.</text>
</comment>
<accession>A0ABU2JWS6</accession>
<feature type="active site" description="Proton donor" evidence="11">
    <location>
        <position position="241"/>
    </location>
</feature>
<dbReference type="CDD" id="cd06223">
    <property type="entry name" value="PRTases_typeI"/>
    <property type="match status" value="1"/>
</dbReference>
<dbReference type="InterPro" id="IPR042529">
    <property type="entry name" value="IF_2B-like_C"/>
</dbReference>
<dbReference type="NCBIfam" id="NF004326">
    <property type="entry name" value="PRK05720.1"/>
    <property type="match status" value="1"/>
</dbReference>
<evidence type="ECO:0000313" key="15">
    <source>
        <dbReference type="Proteomes" id="UP001183410"/>
    </source>
</evidence>
<dbReference type="Proteomes" id="UP001183410">
    <property type="component" value="Unassembled WGS sequence"/>
</dbReference>
<dbReference type="InterPro" id="IPR000836">
    <property type="entry name" value="PRTase_dom"/>
</dbReference>
<comment type="pathway">
    <text evidence="3 10">Purine metabolism; AMP biosynthesis via salvage pathway; AMP from adenine: step 1/1.</text>
</comment>
<dbReference type="HAMAP" id="MF_01678">
    <property type="entry name" value="Salvage_MtnA"/>
    <property type="match status" value="1"/>
</dbReference>
<dbReference type="InterPro" id="IPR000649">
    <property type="entry name" value="IF-2B-related"/>
</dbReference>
<dbReference type="InterPro" id="IPR005764">
    <property type="entry name" value="Ade_phspho_trans"/>
</dbReference>
<reference evidence="15" key="1">
    <citation type="submission" date="2023-07" db="EMBL/GenBank/DDBJ databases">
        <title>30 novel species of actinomycetes from the DSMZ collection.</title>
        <authorList>
            <person name="Nouioui I."/>
        </authorList>
    </citation>
    <scope>NUCLEOTIDE SEQUENCE [LARGE SCALE GENOMIC DNA]</scope>
    <source>
        <strain evidence="15">DSM 44915</strain>
    </source>
</reference>
<sequence length="558" mass="57108">MTSQPATSAREFSVDWADGAVLAIDQRRLPAETSWLRLTDVDQVIEAIQTLAVRGAPAIGLAGALGVALSAHLHAGAGPAADARVRADAERLIASRPTAVNLEWGVRRVLTRLPDGPAAVLAEAVAMLDEDAALNTRAVARAAELVLSLTPDRPLRLLTHCNTGRLATGSVGTALGAVRRLADAGRVAEVLVDETRPLLQGARLTAWELAEAGVPYRVLADSAAAAAMAQGLVDCVLVGADRIAANGDTANKIGTYGLAVAAARHGIPFVVVAPESTWDRQLPDGSGIVVEERASEEVTTFAGARTTPEGAGAYNPAFDVTPAELITAVVTERQVFRPAGGRTTPAATAGQATTPGPAATSEATAVPEATATSEATATPEATDGEVAARIVGLLRGYPDHPRPGVVFQDLSPLYAEPGLLAELADRADALFAGAYDRVLAVESRGFVLGAVIAARRGVPLTLARKPGKLPGATHQAAYTLEYGTDSLELQRDAVAPGDRVLVVDDVLATGGTLAAVAELVAAADAKVAGMAVVVELTGLGGAERLADHRVAALSEVAA</sequence>
<dbReference type="InterPro" id="IPR029057">
    <property type="entry name" value="PRTase-like"/>
</dbReference>
<dbReference type="Pfam" id="PF00156">
    <property type="entry name" value="Pribosyltran"/>
    <property type="match status" value="1"/>
</dbReference>
<comment type="subunit">
    <text evidence="10">Homodimer.</text>
</comment>
<dbReference type="InterPro" id="IPR037171">
    <property type="entry name" value="NagB/RpiA_transferase-like"/>
</dbReference>
<evidence type="ECO:0000256" key="2">
    <source>
        <dbReference type="ARBA" id="ARBA00004496"/>
    </source>
</evidence>
<keyword evidence="6 10" id="KW-0328">Glycosyltransferase</keyword>
<feature type="domain" description="Phosphoribosyltransferase" evidence="13">
    <location>
        <begin position="426"/>
        <end position="535"/>
    </location>
</feature>
<dbReference type="EC" id="2.4.2.7" evidence="10"/>
<comment type="subcellular location">
    <subcellularLocation>
        <location evidence="2 10">Cytoplasm</location>
    </subcellularLocation>
</comment>
<dbReference type="Gene3D" id="1.20.120.420">
    <property type="entry name" value="translation initiation factor eif-2b, domain 1"/>
    <property type="match status" value="1"/>
</dbReference>
<name>A0ABU2JWS6_9ACTN</name>
<dbReference type="InterPro" id="IPR011559">
    <property type="entry name" value="Initiation_fac_2B_a/b/d"/>
</dbReference>
<dbReference type="HAMAP" id="MF_00004">
    <property type="entry name" value="Aden_phosphoribosyltr"/>
    <property type="match status" value="1"/>
</dbReference>
<keyword evidence="11" id="KW-0028">Amino-acid biosynthesis</keyword>
<organism evidence="14 15">
    <name type="scientific">Streptomyces chisholmiae</name>
    <dbReference type="NCBI Taxonomy" id="3075540"/>
    <lineage>
        <taxon>Bacteria</taxon>
        <taxon>Bacillati</taxon>
        <taxon>Actinomycetota</taxon>
        <taxon>Actinomycetes</taxon>
        <taxon>Kitasatosporales</taxon>
        <taxon>Streptomycetaceae</taxon>
        <taxon>Streptomyces</taxon>
    </lineage>
</organism>
<keyword evidence="5 10" id="KW-0963">Cytoplasm</keyword>
<comment type="pathway">
    <text evidence="11">Amino-acid biosynthesis; L-methionine biosynthesis via salvage pathway; L-methionine from S-methyl-5-thio-alpha-D-ribose 1-phosphate: step 1/6.</text>
</comment>
<evidence type="ECO:0000256" key="11">
    <source>
        <dbReference type="HAMAP-Rule" id="MF_01678"/>
    </source>
</evidence>
<evidence type="ECO:0000256" key="5">
    <source>
        <dbReference type="ARBA" id="ARBA00022490"/>
    </source>
</evidence>
<keyword evidence="11" id="KW-0486">Methionine biosynthesis</keyword>
<feature type="binding site" evidence="11">
    <location>
        <begin position="54"/>
        <end position="56"/>
    </location>
    <ligand>
        <name>substrate</name>
    </ligand>
</feature>
<keyword evidence="8 10" id="KW-0660">Purine salvage</keyword>
<evidence type="ECO:0000259" key="13">
    <source>
        <dbReference type="Pfam" id="PF00156"/>
    </source>
</evidence>
<dbReference type="Pfam" id="PF01008">
    <property type="entry name" value="IF-2B"/>
    <property type="match status" value="1"/>
</dbReference>
<dbReference type="InterPro" id="IPR027363">
    <property type="entry name" value="M1Pi_N"/>
</dbReference>
<dbReference type="PANTHER" id="PTHR43475">
    <property type="entry name" value="METHYLTHIORIBOSE-1-PHOSPHATE ISOMERASE"/>
    <property type="match status" value="1"/>
</dbReference>
<proteinExistence type="inferred from homology"/>
<comment type="catalytic activity">
    <reaction evidence="1 10">
        <text>AMP + diphosphate = 5-phospho-alpha-D-ribose 1-diphosphate + adenine</text>
        <dbReference type="Rhea" id="RHEA:16609"/>
        <dbReference type="ChEBI" id="CHEBI:16708"/>
        <dbReference type="ChEBI" id="CHEBI:33019"/>
        <dbReference type="ChEBI" id="CHEBI:58017"/>
        <dbReference type="ChEBI" id="CHEBI:456215"/>
        <dbReference type="EC" id="2.4.2.7"/>
    </reaction>
</comment>
<feature type="compositionally biased region" description="Low complexity" evidence="12">
    <location>
        <begin position="338"/>
        <end position="381"/>
    </location>
</feature>
<feature type="binding site" evidence="11">
    <location>
        <begin position="251"/>
        <end position="252"/>
    </location>
    <ligand>
        <name>substrate</name>
    </ligand>
</feature>
<evidence type="ECO:0000256" key="10">
    <source>
        <dbReference type="HAMAP-Rule" id="MF_00004"/>
    </source>
</evidence>
<feature type="binding site" evidence="11">
    <location>
        <position position="200"/>
    </location>
    <ligand>
        <name>substrate</name>
    </ligand>
</feature>
<gene>
    <name evidence="11 14" type="primary">mtnA</name>
    <name evidence="10" type="synonym">apt</name>
    <name evidence="14" type="ORF">RM844_24570</name>
</gene>
<dbReference type="EMBL" id="JAVREO010000017">
    <property type="protein sequence ID" value="MDT0269461.1"/>
    <property type="molecule type" value="Genomic_DNA"/>
</dbReference>
<evidence type="ECO:0000256" key="8">
    <source>
        <dbReference type="ARBA" id="ARBA00022726"/>
    </source>
</evidence>
<evidence type="ECO:0000256" key="4">
    <source>
        <dbReference type="ARBA" id="ARBA00008391"/>
    </source>
</evidence>
<protein>
    <recommendedName>
        <fullName evidence="10 11">Multifunctional fusion protein</fullName>
    </recommendedName>
    <domain>
        <recommendedName>
            <fullName evidence="11">Methylthioribose-1-phosphate isomerase</fullName>
            <shortName evidence="11">M1Pi</shortName>
            <shortName evidence="11">MTR-1-P isomerase</shortName>
            <ecNumber evidence="11">5.3.1.23</ecNumber>
        </recommendedName>
        <alternativeName>
            <fullName evidence="11">S-methyl-5-thioribose-1-phosphate isomerase</fullName>
        </alternativeName>
    </domain>
    <domain>
        <recommendedName>
            <fullName evidence="10">Adenine phosphoribosyltransferase</fullName>
            <shortName evidence="10">APRT</shortName>
            <ecNumber evidence="10">2.4.2.7</ecNumber>
        </recommendedName>
    </domain>
</protein>
<dbReference type="InterPro" id="IPR005251">
    <property type="entry name" value="IF-M1Pi"/>
</dbReference>
<keyword evidence="7 10" id="KW-0808">Transferase</keyword>
<dbReference type="NCBIfam" id="TIGR00512">
    <property type="entry name" value="salvage_mtnA"/>
    <property type="match status" value="1"/>
</dbReference>
<evidence type="ECO:0000256" key="1">
    <source>
        <dbReference type="ARBA" id="ARBA00000868"/>
    </source>
</evidence>
<evidence type="ECO:0000256" key="12">
    <source>
        <dbReference type="SAM" id="MobiDB-lite"/>
    </source>
</evidence>
<comment type="similarity">
    <text evidence="4 10">Belongs to the purine/pyrimidine phosphoribosyltransferase family.</text>
</comment>
<comment type="catalytic activity">
    <reaction evidence="11">
        <text>5-(methylsulfanyl)-alpha-D-ribose 1-phosphate = 5-(methylsulfanyl)-D-ribulose 1-phosphate</text>
        <dbReference type="Rhea" id="RHEA:19989"/>
        <dbReference type="ChEBI" id="CHEBI:58533"/>
        <dbReference type="ChEBI" id="CHEBI:58548"/>
        <dbReference type="EC" id="5.3.1.23"/>
    </reaction>
</comment>
<evidence type="ECO:0000313" key="14">
    <source>
        <dbReference type="EMBL" id="MDT0269461.1"/>
    </source>
</evidence>
<keyword evidence="15" id="KW-1185">Reference proteome</keyword>
<evidence type="ECO:0000256" key="6">
    <source>
        <dbReference type="ARBA" id="ARBA00022676"/>
    </source>
</evidence>
<feature type="binding site" evidence="11">
    <location>
        <position position="96"/>
    </location>
    <ligand>
        <name>substrate</name>
    </ligand>
</feature>
<dbReference type="RefSeq" id="WP_311669544.1">
    <property type="nucleotide sequence ID" value="NZ_JAVREO010000017.1"/>
</dbReference>
<dbReference type="SUPFAM" id="SSF53271">
    <property type="entry name" value="PRTase-like"/>
    <property type="match status" value="1"/>
</dbReference>
<dbReference type="NCBIfam" id="TIGR00524">
    <property type="entry name" value="eIF-2B_rel"/>
    <property type="match status" value="1"/>
</dbReference>
<dbReference type="SUPFAM" id="SSF100950">
    <property type="entry name" value="NagB/RpiA/CoA transferase-like"/>
    <property type="match status" value="1"/>
</dbReference>
<comment type="function">
    <text evidence="11">Catalyzes the interconversion of methylthioribose-1-phosphate (MTR-1-P) into methylthioribulose-1-phosphate (MTRu-1-P).</text>
</comment>
<dbReference type="EC" id="5.3.1.23" evidence="11"/>
<dbReference type="Gene3D" id="3.40.50.10470">
    <property type="entry name" value="Translation initiation factor eif-2b, domain 2"/>
    <property type="match status" value="1"/>
</dbReference>
<feature type="site" description="Transition state stabilizer" evidence="11">
    <location>
        <position position="161"/>
    </location>
</feature>
<dbReference type="Gene3D" id="3.40.50.2020">
    <property type="match status" value="1"/>
</dbReference>
<comment type="caution">
    <text evidence="14">The sequence shown here is derived from an EMBL/GenBank/DDBJ whole genome shotgun (WGS) entry which is preliminary data.</text>
</comment>
<comment type="function">
    <text evidence="10">Catalyzes a salvage reaction resulting in the formation of AMP, that is energically less costly than de novo synthesis.</text>
</comment>
<evidence type="ECO:0000256" key="9">
    <source>
        <dbReference type="ARBA" id="ARBA00023235"/>
    </source>
</evidence>